<evidence type="ECO:0000259" key="7">
    <source>
        <dbReference type="PROSITE" id="PS51831"/>
    </source>
</evidence>
<keyword evidence="2" id="KW-0479">Metal-binding</keyword>
<dbReference type="SUPFAM" id="SSF109604">
    <property type="entry name" value="HD-domain/PDEase-like"/>
    <property type="match status" value="1"/>
</dbReference>
<gene>
    <name evidence="8" type="primary">yqeK</name>
    <name evidence="8" type="ORF">H9861_06370</name>
</gene>
<proteinExistence type="predicted"/>
<dbReference type="SMART" id="SM00471">
    <property type="entry name" value="HDc"/>
    <property type="match status" value="1"/>
</dbReference>
<evidence type="ECO:0000313" key="8">
    <source>
        <dbReference type="EMBL" id="HIX02363.1"/>
    </source>
</evidence>
<evidence type="ECO:0000313" key="9">
    <source>
        <dbReference type="Proteomes" id="UP000823963"/>
    </source>
</evidence>
<dbReference type="InterPro" id="IPR005249">
    <property type="entry name" value="YqeK"/>
</dbReference>
<evidence type="ECO:0000256" key="5">
    <source>
        <dbReference type="ARBA" id="ARBA00023004"/>
    </source>
</evidence>
<dbReference type="NCBIfam" id="TIGR00277">
    <property type="entry name" value="HDIG"/>
    <property type="match status" value="1"/>
</dbReference>
<organism evidence="8 9">
    <name type="scientific">Candidatus Ligilactobacillus excrementigallinarum</name>
    <dbReference type="NCBI Taxonomy" id="2838641"/>
    <lineage>
        <taxon>Bacteria</taxon>
        <taxon>Bacillati</taxon>
        <taxon>Bacillota</taxon>
        <taxon>Bacilli</taxon>
        <taxon>Lactobacillales</taxon>
        <taxon>Lactobacillaceae</taxon>
        <taxon>Ligilactobacillus</taxon>
    </lineage>
</organism>
<dbReference type="Proteomes" id="UP000823963">
    <property type="component" value="Unassembled WGS sequence"/>
</dbReference>
<evidence type="ECO:0000256" key="2">
    <source>
        <dbReference type="ARBA" id="ARBA00022723"/>
    </source>
</evidence>
<dbReference type="PANTHER" id="PTHR35795">
    <property type="entry name" value="SLR1885 PROTEIN"/>
    <property type="match status" value="1"/>
</dbReference>
<dbReference type="InterPro" id="IPR003607">
    <property type="entry name" value="HD/PDEase_dom"/>
</dbReference>
<evidence type="ECO:0000256" key="1">
    <source>
        <dbReference type="ARBA" id="ARBA00012506"/>
    </source>
</evidence>
<evidence type="ECO:0000256" key="3">
    <source>
        <dbReference type="ARBA" id="ARBA00022741"/>
    </source>
</evidence>
<dbReference type="PROSITE" id="PS51831">
    <property type="entry name" value="HD"/>
    <property type="match status" value="1"/>
</dbReference>
<dbReference type="Pfam" id="PF01966">
    <property type="entry name" value="HD"/>
    <property type="match status" value="1"/>
</dbReference>
<feature type="domain" description="HD" evidence="7">
    <location>
        <begin position="32"/>
        <end position="146"/>
    </location>
</feature>
<protein>
    <recommendedName>
        <fullName evidence="1">bis(5'-nucleosyl)-tetraphosphatase (symmetrical)</fullName>
        <ecNumber evidence="1">3.6.1.41</ecNumber>
    </recommendedName>
</protein>
<comment type="caution">
    <text evidence="8">The sequence shown here is derived from an EMBL/GenBank/DDBJ whole genome shotgun (WGS) entry which is preliminary data.</text>
</comment>
<dbReference type="CDD" id="cd00077">
    <property type="entry name" value="HDc"/>
    <property type="match status" value="1"/>
</dbReference>
<reference evidence="8" key="2">
    <citation type="submission" date="2021-04" db="EMBL/GenBank/DDBJ databases">
        <authorList>
            <person name="Gilroy R."/>
        </authorList>
    </citation>
    <scope>NUCLEOTIDE SEQUENCE</scope>
    <source>
        <strain evidence="8">6627</strain>
    </source>
</reference>
<dbReference type="Gene3D" id="1.10.3210.10">
    <property type="entry name" value="Hypothetical protein af1432"/>
    <property type="match status" value="1"/>
</dbReference>
<keyword evidence="3" id="KW-0547">Nucleotide-binding</keyword>
<evidence type="ECO:0000256" key="4">
    <source>
        <dbReference type="ARBA" id="ARBA00022801"/>
    </source>
</evidence>
<dbReference type="EMBL" id="DXFP01000060">
    <property type="protein sequence ID" value="HIX02363.1"/>
    <property type="molecule type" value="Genomic_DNA"/>
</dbReference>
<keyword evidence="5" id="KW-0408">Iron</keyword>
<dbReference type="AlphaFoldDB" id="A0A9D2AA89"/>
<dbReference type="InterPro" id="IPR051094">
    <property type="entry name" value="Diverse_Catalytic_Enzymes"/>
</dbReference>
<accession>A0A9D2AA89</accession>
<dbReference type="GO" id="GO:0008803">
    <property type="term" value="F:bis(5'-nucleosyl)-tetraphosphatase (symmetrical) activity"/>
    <property type="evidence" value="ECO:0007669"/>
    <property type="project" value="UniProtKB-EC"/>
</dbReference>
<dbReference type="PANTHER" id="PTHR35795:SF1">
    <property type="entry name" value="BIS(5'-NUCLEOSYL)-TETRAPHOSPHATASE, SYMMETRICAL"/>
    <property type="match status" value="1"/>
</dbReference>
<keyword evidence="4 8" id="KW-0378">Hydrolase</keyword>
<sequence length="200" mass="23209">MNNLEYEKHYYPGTRAELIEKLRQSLSASPARFEHCLRVEQTAIQLAKINGCELELASVAGLVHDYAKERSADEFRKVIFQKAMDKNLLNWGNFIWHGEVGAEIIQDELQIDNQQILDAVRHHTVGAVHMTLLDKIIYVADYIEPGRDFPDVDFARNIAWKNLDDAVKFETKRTLQYLMENNRKIYPAAILTYNEWVAEN</sequence>
<dbReference type="InterPro" id="IPR006674">
    <property type="entry name" value="HD_domain"/>
</dbReference>
<dbReference type="EC" id="3.6.1.41" evidence="1"/>
<reference evidence="8" key="1">
    <citation type="journal article" date="2021" name="PeerJ">
        <title>Extensive microbial diversity within the chicken gut microbiome revealed by metagenomics and culture.</title>
        <authorList>
            <person name="Gilroy R."/>
            <person name="Ravi A."/>
            <person name="Getino M."/>
            <person name="Pursley I."/>
            <person name="Horton D.L."/>
            <person name="Alikhan N.F."/>
            <person name="Baker D."/>
            <person name="Gharbi K."/>
            <person name="Hall N."/>
            <person name="Watson M."/>
            <person name="Adriaenssens E.M."/>
            <person name="Foster-Nyarko E."/>
            <person name="Jarju S."/>
            <person name="Secka A."/>
            <person name="Antonio M."/>
            <person name="Oren A."/>
            <person name="Chaudhuri R.R."/>
            <person name="La Ragione R."/>
            <person name="Hildebrand F."/>
            <person name="Pallen M.J."/>
        </authorList>
    </citation>
    <scope>NUCLEOTIDE SEQUENCE</scope>
    <source>
        <strain evidence="8">6627</strain>
    </source>
</reference>
<dbReference type="GO" id="GO:0046872">
    <property type="term" value="F:metal ion binding"/>
    <property type="evidence" value="ECO:0007669"/>
    <property type="project" value="UniProtKB-KW"/>
</dbReference>
<comment type="catalytic activity">
    <reaction evidence="6">
        <text>P(1),P(4)-bis(5'-adenosyl) tetraphosphate + H2O = 2 ADP + 2 H(+)</text>
        <dbReference type="Rhea" id="RHEA:24252"/>
        <dbReference type="ChEBI" id="CHEBI:15377"/>
        <dbReference type="ChEBI" id="CHEBI:15378"/>
        <dbReference type="ChEBI" id="CHEBI:58141"/>
        <dbReference type="ChEBI" id="CHEBI:456216"/>
        <dbReference type="EC" id="3.6.1.41"/>
    </reaction>
</comment>
<evidence type="ECO:0000256" key="6">
    <source>
        <dbReference type="ARBA" id="ARBA00049417"/>
    </source>
</evidence>
<dbReference type="NCBIfam" id="TIGR00488">
    <property type="entry name" value="bis(5'-nucleosyl)-tetraphosphatase (symmetrical) YqeK"/>
    <property type="match status" value="1"/>
</dbReference>
<dbReference type="GO" id="GO:0000166">
    <property type="term" value="F:nucleotide binding"/>
    <property type="evidence" value="ECO:0007669"/>
    <property type="project" value="UniProtKB-KW"/>
</dbReference>
<name>A0A9D2AA89_9LACO</name>
<dbReference type="InterPro" id="IPR006675">
    <property type="entry name" value="HDIG_dom"/>
</dbReference>